<dbReference type="InterPro" id="IPR036259">
    <property type="entry name" value="MFS_trans_sf"/>
</dbReference>
<keyword evidence="7" id="KW-1185">Reference proteome</keyword>
<evidence type="ECO:0000313" key="7">
    <source>
        <dbReference type="Proteomes" id="UP000561417"/>
    </source>
</evidence>
<sequence>MQGLIGVICAGPIASRLLHRLSTARTVPVVLLFETILIATASIVNQFWSYIAISFALGCAGSIFWSAILVAVPEFAKTDQQLDRINPSIQTVRNLGYIVGPLLRGILYGLSNGQKGLLVLSIVVLCENCITTFCFKSLKTPSEPTNTAQQSKKRARFNGSLA</sequence>
<evidence type="ECO:0000313" key="6">
    <source>
        <dbReference type="EMBL" id="MBB5073307.1"/>
    </source>
</evidence>
<keyword evidence="3 5" id="KW-0472">Membrane</keyword>
<proteinExistence type="predicted"/>
<dbReference type="Pfam" id="PF07690">
    <property type="entry name" value="MFS_1"/>
    <property type="match status" value="1"/>
</dbReference>
<dbReference type="GO" id="GO:0022857">
    <property type="term" value="F:transmembrane transporter activity"/>
    <property type="evidence" value="ECO:0007669"/>
    <property type="project" value="InterPro"/>
</dbReference>
<name>A0A840NZ02_9HYPH</name>
<keyword evidence="2 5" id="KW-1133">Transmembrane helix</keyword>
<evidence type="ECO:0000256" key="2">
    <source>
        <dbReference type="ARBA" id="ARBA00022989"/>
    </source>
</evidence>
<feature type="region of interest" description="Disordered" evidence="4">
    <location>
        <begin position="141"/>
        <end position="162"/>
    </location>
</feature>
<accession>A0A840NZ02</accession>
<organism evidence="6 7">
    <name type="scientific">Bartonella callosciuri</name>
    <dbReference type="NCBI Taxonomy" id="686223"/>
    <lineage>
        <taxon>Bacteria</taxon>
        <taxon>Pseudomonadati</taxon>
        <taxon>Pseudomonadota</taxon>
        <taxon>Alphaproteobacteria</taxon>
        <taxon>Hyphomicrobiales</taxon>
        <taxon>Bartonellaceae</taxon>
        <taxon>Bartonella</taxon>
    </lineage>
</organism>
<dbReference type="InterPro" id="IPR011701">
    <property type="entry name" value="MFS"/>
</dbReference>
<dbReference type="SUPFAM" id="SSF103473">
    <property type="entry name" value="MFS general substrate transporter"/>
    <property type="match status" value="1"/>
</dbReference>
<gene>
    <name evidence="6" type="ORF">HNQ69_000411</name>
</gene>
<dbReference type="EMBL" id="JACHIM010000001">
    <property type="protein sequence ID" value="MBB5073307.1"/>
    <property type="molecule type" value="Genomic_DNA"/>
</dbReference>
<dbReference type="Gene3D" id="1.20.1250.20">
    <property type="entry name" value="MFS general substrate transporter like domains"/>
    <property type="match status" value="1"/>
</dbReference>
<dbReference type="AlphaFoldDB" id="A0A840NZ02"/>
<dbReference type="Proteomes" id="UP000561417">
    <property type="component" value="Unassembled WGS sequence"/>
</dbReference>
<feature type="transmembrane region" description="Helical" evidence="5">
    <location>
        <begin position="50"/>
        <end position="72"/>
    </location>
</feature>
<evidence type="ECO:0000256" key="5">
    <source>
        <dbReference type="SAM" id="Phobius"/>
    </source>
</evidence>
<evidence type="ECO:0000256" key="4">
    <source>
        <dbReference type="SAM" id="MobiDB-lite"/>
    </source>
</evidence>
<comment type="caution">
    <text evidence="6">The sequence shown here is derived from an EMBL/GenBank/DDBJ whole genome shotgun (WGS) entry which is preliminary data.</text>
</comment>
<feature type="transmembrane region" description="Helical" evidence="5">
    <location>
        <begin position="26"/>
        <end position="44"/>
    </location>
</feature>
<reference evidence="6 7" key="1">
    <citation type="submission" date="2020-08" db="EMBL/GenBank/DDBJ databases">
        <title>Genomic Encyclopedia of Type Strains, Phase IV (KMG-IV): sequencing the most valuable type-strain genomes for metagenomic binning, comparative biology and taxonomic classification.</title>
        <authorList>
            <person name="Goeker M."/>
        </authorList>
    </citation>
    <scope>NUCLEOTIDE SEQUENCE [LARGE SCALE GENOMIC DNA]</scope>
    <source>
        <strain evidence="6 7">DSM 28538</strain>
    </source>
</reference>
<evidence type="ECO:0000256" key="1">
    <source>
        <dbReference type="ARBA" id="ARBA00022692"/>
    </source>
</evidence>
<keyword evidence="1 5" id="KW-0812">Transmembrane</keyword>
<evidence type="ECO:0000256" key="3">
    <source>
        <dbReference type="ARBA" id="ARBA00023136"/>
    </source>
</evidence>
<feature type="compositionally biased region" description="Polar residues" evidence="4">
    <location>
        <begin position="141"/>
        <end position="150"/>
    </location>
</feature>
<protein>
    <submittedName>
        <fullName evidence="6">MFS family permease</fullName>
    </submittedName>
</protein>